<proteinExistence type="predicted"/>
<accession>A0A8J7BZL9</accession>
<keyword evidence="1" id="KW-0472">Membrane</keyword>
<gene>
    <name evidence="2" type="ORF">ICL16_29995</name>
</gene>
<organism evidence="2 3">
    <name type="scientific">Iningainema tapete BLCC-T55</name>
    <dbReference type="NCBI Taxonomy" id="2748662"/>
    <lineage>
        <taxon>Bacteria</taxon>
        <taxon>Bacillati</taxon>
        <taxon>Cyanobacteriota</taxon>
        <taxon>Cyanophyceae</taxon>
        <taxon>Nostocales</taxon>
        <taxon>Scytonemataceae</taxon>
        <taxon>Iningainema tapete</taxon>
    </lineage>
</organism>
<dbReference type="EMBL" id="JACXAE010000088">
    <property type="protein sequence ID" value="MBD2776178.1"/>
    <property type="molecule type" value="Genomic_DNA"/>
</dbReference>
<evidence type="ECO:0000313" key="2">
    <source>
        <dbReference type="EMBL" id="MBD2776178.1"/>
    </source>
</evidence>
<dbReference type="AlphaFoldDB" id="A0A8J7BZL9"/>
<feature type="transmembrane region" description="Helical" evidence="1">
    <location>
        <begin position="66"/>
        <end position="97"/>
    </location>
</feature>
<keyword evidence="1" id="KW-1133">Transmembrane helix</keyword>
<name>A0A8J7BZL9_9CYAN</name>
<keyword evidence="3" id="KW-1185">Reference proteome</keyword>
<keyword evidence="1" id="KW-0812">Transmembrane</keyword>
<sequence length="107" mass="11797">MIGAIFVALALVRLKSLKHGLLIFLQSVFVSLLGSSAGYFIGWLWYKLTVITEPSFSNPRLSGIATGMMAAYLSVIWDFCIYIGTILGAIWGGISGLKYYKLRGKRD</sequence>
<comment type="caution">
    <text evidence="2">The sequence shown here is derived from an EMBL/GenBank/DDBJ whole genome shotgun (WGS) entry which is preliminary data.</text>
</comment>
<evidence type="ECO:0000256" key="1">
    <source>
        <dbReference type="SAM" id="Phobius"/>
    </source>
</evidence>
<feature type="transmembrane region" description="Helical" evidence="1">
    <location>
        <begin position="21"/>
        <end position="46"/>
    </location>
</feature>
<dbReference type="Proteomes" id="UP000629098">
    <property type="component" value="Unassembled WGS sequence"/>
</dbReference>
<reference evidence="2" key="1">
    <citation type="submission" date="2020-09" db="EMBL/GenBank/DDBJ databases">
        <title>Iningainema tapete sp. nov. (Scytonemataceae, Cyanobacteria) from greenhouses in central Florida (USA) produces two types of nodularin with biosynthetic potential for microcystin-LR and anabaenopeptins.</title>
        <authorList>
            <person name="Berthold D.E."/>
            <person name="Lefler F.W."/>
            <person name="Huang I.-S."/>
            <person name="Abdulla H."/>
            <person name="Zimba P.V."/>
            <person name="Laughinghouse H.D. IV."/>
        </authorList>
    </citation>
    <scope>NUCLEOTIDE SEQUENCE</scope>
    <source>
        <strain evidence="2">BLCCT55</strain>
    </source>
</reference>
<dbReference type="RefSeq" id="WP_190835251.1">
    <property type="nucleotide sequence ID" value="NZ_CAWPPI010000088.1"/>
</dbReference>
<evidence type="ECO:0000313" key="3">
    <source>
        <dbReference type="Proteomes" id="UP000629098"/>
    </source>
</evidence>
<protein>
    <submittedName>
        <fullName evidence="2">Uncharacterized protein</fullName>
    </submittedName>
</protein>